<gene>
    <name evidence="7" type="ORF">GSTUAT00006807001</name>
</gene>
<dbReference type="InterPro" id="IPR042121">
    <property type="entry name" value="MutL_C_regsub"/>
</dbReference>
<dbReference type="InterPro" id="IPR042120">
    <property type="entry name" value="MutL_C_dimsub"/>
</dbReference>
<keyword evidence="2" id="KW-0227">DNA damage</keyword>
<dbReference type="FunFam" id="3.30.565.10:FF:000014">
    <property type="entry name" value="Mismatch repair endonuclease pms1, putative"/>
    <property type="match status" value="1"/>
</dbReference>
<dbReference type="Pfam" id="PF01119">
    <property type="entry name" value="DNA_mis_repair"/>
    <property type="match status" value="1"/>
</dbReference>
<name>A0A292PRJ9_9PEZI</name>
<feature type="compositionally biased region" description="Acidic residues" evidence="4">
    <location>
        <begin position="584"/>
        <end position="603"/>
    </location>
</feature>
<evidence type="ECO:0000256" key="2">
    <source>
        <dbReference type="ARBA" id="ARBA00022763"/>
    </source>
</evidence>
<dbReference type="SMART" id="SM01340">
    <property type="entry name" value="DNA_mis_repair"/>
    <property type="match status" value="1"/>
</dbReference>
<dbReference type="InterPro" id="IPR020568">
    <property type="entry name" value="Ribosomal_Su5_D2-typ_SF"/>
</dbReference>
<comment type="similarity">
    <text evidence="1">Belongs to the DNA mismatch repair MutL/HexB family.</text>
</comment>
<dbReference type="GO" id="GO:0000710">
    <property type="term" value="P:meiotic mismatch repair"/>
    <property type="evidence" value="ECO:0007669"/>
    <property type="project" value="UniProtKB-ARBA"/>
</dbReference>
<dbReference type="GO" id="GO:0030983">
    <property type="term" value="F:mismatched DNA binding"/>
    <property type="evidence" value="ECO:0007669"/>
    <property type="project" value="InterPro"/>
</dbReference>
<dbReference type="SUPFAM" id="SSF118116">
    <property type="entry name" value="DNA mismatch repair protein MutL"/>
    <property type="match status" value="2"/>
</dbReference>
<evidence type="ECO:0000256" key="3">
    <source>
        <dbReference type="ARBA" id="ARBA00070941"/>
    </source>
</evidence>
<evidence type="ECO:0000313" key="8">
    <source>
        <dbReference type="Proteomes" id="UP001412239"/>
    </source>
</evidence>
<dbReference type="Pfam" id="PF13589">
    <property type="entry name" value="HATPase_c_3"/>
    <property type="match status" value="1"/>
</dbReference>
<feature type="compositionally biased region" description="Acidic residues" evidence="4">
    <location>
        <begin position="664"/>
        <end position="673"/>
    </location>
</feature>
<dbReference type="FunFam" id="3.30.1370.100:FF:000001">
    <property type="entry name" value="Mismatch repair endonuclease pms1, putative"/>
    <property type="match status" value="1"/>
</dbReference>
<dbReference type="CDD" id="cd03484">
    <property type="entry name" value="MutL_Trans_hPMS_2_like"/>
    <property type="match status" value="1"/>
</dbReference>
<dbReference type="InterPro" id="IPR036890">
    <property type="entry name" value="HATPase_C_sf"/>
</dbReference>
<evidence type="ECO:0000256" key="4">
    <source>
        <dbReference type="SAM" id="MobiDB-lite"/>
    </source>
</evidence>
<dbReference type="PANTHER" id="PTHR10073:SF52">
    <property type="entry name" value="MISMATCH REPAIR ENDONUCLEASE PMS2"/>
    <property type="match status" value="1"/>
</dbReference>
<reference evidence="7" key="1">
    <citation type="submission" date="2015-10" db="EMBL/GenBank/DDBJ databases">
        <authorList>
            <person name="Regsiter A."/>
            <person name="william w."/>
        </authorList>
    </citation>
    <scope>NUCLEOTIDE SEQUENCE</scope>
    <source>
        <strain evidence="7">Montdore</strain>
    </source>
</reference>
<dbReference type="PANTHER" id="PTHR10073">
    <property type="entry name" value="DNA MISMATCH REPAIR PROTEIN MLH, PMS, MUTL"/>
    <property type="match status" value="1"/>
</dbReference>
<organism evidence="7 8">
    <name type="scientific">Tuber aestivum</name>
    <name type="common">summer truffle</name>
    <dbReference type="NCBI Taxonomy" id="59557"/>
    <lineage>
        <taxon>Eukaryota</taxon>
        <taxon>Fungi</taxon>
        <taxon>Dikarya</taxon>
        <taxon>Ascomycota</taxon>
        <taxon>Pezizomycotina</taxon>
        <taxon>Pezizomycetes</taxon>
        <taxon>Pezizales</taxon>
        <taxon>Tuberaceae</taxon>
        <taxon>Tuber</taxon>
    </lineage>
</organism>
<dbReference type="Gene3D" id="3.30.230.10">
    <property type="match status" value="1"/>
</dbReference>
<proteinExistence type="inferred from homology"/>
<protein>
    <recommendedName>
        <fullName evidence="3">DNA mismatch repair protein PMS1</fullName>
    </recommendedName>
</protein>
<dbReference type="GO" id="GO:0005524">
    <property type="term" value="F:ATP binding"/>
    <property type="evidence" value="ECO:0007669"/>
    <property type="project" value="InterPro"/>
</dbReference>
<dbReference type="SUPFAM" id="SSF54211">
    <property type="entry name" value="Ribosomal protein S5 domain 2-like"/>
    <property type="match status" value="1"/>
</dbReference>
<dbReference type="GO" id="GO:0032389">
    <property type="term" value="C:MutLalpha complex"/>
    <property type="evidence" value="ECO:0007669"/>
    <property type="project" value="TreeGrafter"/>
</dbReference>
<dbReference type="PROSITE" id="PS00058">
    <property type="entry name" value="DNA_MISMATCH_REPAIR_1"/>
    <property type="match status" value="1"/>
</dbReference>
<dbReference type="EMBL" id="LN891098">
    <property type="protein sequence ID" value="CUS09093.1"/>
    <property type="molecule type" value="Genomic_DNA"/>
</dbReference>
<accession>A0A292PRJ9</accession>
<dbReference type="InterPro" id="IPR013507">
    <property type="entry name" value="DNA_mismatch_S5_2-like"/>
</dbReference>
<dbReference type="FunFam" id="3.30.230.10:FF:000120">
    <property type="entry name" value="Mismatch repair endonuclease PMS2"/>
    <property type="match status" value="1"/>
</dbReference>
<dbReference type="InterPro" id="IPR014721">
    <property type="entry name" value="Ribsml_uS5_D2-typ_fold_subgr"/>
</dbReference>
<dbReference type="SMART" id="SM00853">
    <property type="entry name" value="MutL_C"/>
    <property type="match status" value="1"/>
</dbReference>
<keyword evidence="8" id="KW-1185">Reference proteome</keyword>
<dbReference type="CDD" id="cd16926">
    <property type="entry name" value="HATPase_MutL-MLH-PMS-like"/>
    <property type="match status" value="1"/>
</dbReference>
<dbReference type="GO" id="GO:0016887">
    <property type="term" value="F:ATP hydrolysis activity"/>
    <property type="evidence" value="ECO:0007669"/>
    <property type="project" value="InterPro"/>
</dbReference>
<dbReference type="InterPro" id="IPR014762">
    <property type="entry name" value="DNA_mismatch_repair_CS"/>
</dbReference>
<feature type="region of interest" description="Disordered" evidence="4">
    <location>
        <begin position="379"/>
        <end position="405"/>
    </location>
</feature>
<feature type="domain" description="MutL C-terminal dimerisation" evidence="5">
    <location>
        <begin position="806"/>
        <end position="972"/>
    </location>
</feature>
<dbReference type="Gene3D" id="3.30.1540.20">
    <property type="entry name" value="MutL, C-terminal domain, dimerisation subdomain"/>
    <property type="match status" value="1"/>
</dbReference>
<dbReference type="Pfam" id="PF08676">
    <property type="entry name" value="MutL_C"/>
    <property type="match status" value="1"/>
</dbReference>
<dbReference type="InterPro" id="IPR038973">
    <property type="entry name" value="MutL/Mlh/Pms-like"/>
</dbReference>
<sequence length="1044" mass="114922">MAAIKPIEGRSVHQIQSGQVISEGLTSVVKELVENGLDAHATSIVEVRFKSNGLDAIEVMDNGDGISPDNYESIALKHWTSKLTSYADLDSVTTFGFRGEALSSLCALSDLQIITATASEAPKGTRLEFEMSGRLKSRSVTAAQKGTAVLVESIFKTLPVRRKELERNIKREYTKVLGILQAYAGVCVGVKFSVFNQPAKGRRTPVFATKGNPTVRENISNVFGAKALSALVPMNLQFEMKPTRKGFQKGVEPQEKMVKIVGFISRPVVGEGRLAPDRQMFFVNGRPCMLPQVARAINEVYKHFNVTQSPFIFADIQLDTNAYDVNVSPDKRTILLHDQAEMMESLKVSLTDLFDNHEQTVPNSMTQSKAQNLKQMTLDKTPTRPTRATQRVMEDNSAEEDDTEYYAPPKLLNILCSSPSRAAAFDSLSLGHSPEAGSNAKGKGKEIYAAPSSRDTKNPDKACGPPEGPDAAGTQDSEDMEEDVTLPSLHLESHGFVSRASTGAVPATSYRSPRRPQKAAATIKIGDREPVTAGENSPPHSPTKRRKIGNGQANMKGKKIGISKFSSALSRFAAPGTELPPPTADDEESEEDDLMDEGEDSPEAVEGGESGDEAVQEPVVEIMALDGDERGDESRCDTEMMGTVPPAEGGTPLFLPNPNSDVDPNNDPEEDEEVALRSPAPESDEEYVEEGYIDEEQNRRQTAQTAERLLKEAEEKSAQPTTEALERALRILEDSHQISTKNAVRFVPTSIDKLRDRVHDLSKVASTIKHTTSSGRGGTGLEERDEVAEERLNLTVTKQDFFEMQIKGQFNKGFILATRADDLFIIDQHASDEKYNFEKLQQVTIVQNQRLVVPKKLDLMAVDEIVVIDHIDTFRKNGFVIEIDPDAPVGEKCRLASLPMSKETVFGLDGTISPPLEICGFSSEAKFVRIDLEELIHLISEDPGNSAVRCSKMRKMFAMRACRKSVMVGRALTEKGMEKLVKHMGELDKPWNCPHGRPTMRHLSDLGQAKYWRGMDQERDGGLKWGSESWAETWLTVEAPGEAE</sequence>
<dbReference type="InterPro" id="IPR014790">
    <property type="entry name" value="MutL_C"/>
</dbReference>
<dbReference type="NCBIfam" id="TIGR00585">
    <property type="entry name" value="mutl"/>
    <property type="match status" value="1"/>
</dbReference>
<evidence type="ECO:0000259" key="6">
    <source>
        <dbReference type="SMART" id="SM01340"/>
    </source>
</evidence>
<feature type="domain" description="DNA mismatch repair protein S5" evidence="6">
    <location>
        <begin position="219"/>
        <end position="355"/>
    </location>
</feature>
<evidence type="ECO:0000313" key="7">
    <source>
        <dbReference type="EMBL" id="CUS09093.1"/>
    </source>
</evidence>
<feature type="region of interest" description="Disordered" evidence="4">
    <location>
        <begin position="450"/>
        <end position="687"/>
    </location>
</feature>
<dbReference type="GO" id="GO:0140664">
    <property type="term" value="F:ATP-dependent DNA damage sensor activity"/>
    <property type="evidence" value="ECO:0007669"/>
    <property type="project" value="InterPro"/>
</dbReference>
<dbReference type="InterPro" id="IPR037198">
    <property type="entry name" value="MutL_C_sf"/>
</dbReference>
<dbReference type="Gene3D" id="3.30.565.10">
    <property type="entry name" value="Histidine kinase-like ATPase, C-terminal domain"/>
    <property type="match status" value="1"/>
</dbReference>
<feature type="compositionally biased region" description="Polar residues" evidence="4">
    <location>
        <begin position="379"/>
        <end position="389"/>
    </location>
</feature>
<dbReference type="Gene3D" id="3.30.1370.100">
    <property type="entry name" value="MutL, C-terminal domain, regulatory subdomain"/>
    <property type="match status" value="1"/>
</dbReference>
<dbReference type="Proteomes" id="UP001412239">
    <property type="component" value="Unassembled WGS sequence"/>
</dbReference>
<dbReference type="AlphaFoldDB" id="A0A292PRJ9"/>
<dbReference type="InterPro" id="IPR002099">
    <property type="entry name" value="MutL/Mlh/PMS"/>
</dbReference>
<dbReference type="SUPFAM" id="SSF55874">
    <property type="entry name" value="ATPase domain of HSP90 chaperone/DNA topoisomerase II/histidine kinase"/>
    <property type="match status" value="1"/>
</dbReference>
<evidence type="ECO:0000256" key="1">
    <source>
        <dbReference type="ARBA" id="ARBA00006082"/>
    </source>
</evidence>
<evidence type="ECO:0000259" key="5">
    <source>
        <dbReference type="SMART" id="SM00853"/>
    </source>
</evidence>